<protein>
    <submittedName>
        <fullName evidence="3">Terminase</fullName>
    </submittedName>
</protein>
<reference evidence="3 4" key="1">
    <citation type="submission" date="2019-07" db="EMBL/GenBank/DDBJ databases">
        <title>Complete genome of Crassaminicella thermophila SY095.</title>
        <authorList>
            <person name="Li X."/>
        </authorList>
    </citation>
    <scope>NUCLEOTIDE SEQUENCE [LARGE SCALE GENOMIC DNA]</scope>
    <source>
        <strain evidence="3 4">SY095</strain>
    </source>
</reference>
<name>A0A5C0SIF3_CRATE</name>
<evidence type="ECO:0000313" key="3">
    <source>
        <dbReference type="EMBL" id="QEK12729.1"/>
    </source>
</evidence>
<dbReference type="RefSeq" id="WP_148809875.1">
    <property type="nucleotide sequence ID" value="NZ_CP042243.1"/>
</dbReference>
<feature type="region of interest" description="Disordered" evidence="1">
    <location>
        <begin position="61"/>
        <end position="93"/>
    </location>
</feature>
<dbReference type="NCBIfam" id="NF040601">
    <property type="entry name" value="TerS_not_xtmA"/>
    <property type="match status" value="1"/>
</dbReference>
<dbReference type="Proteomes" id="UP000324646">
    <property type="component" value="Chromosome"/>
</dbReference>
<dbReference type="EMBL" id="CP042243">
    <property type="protein sequence ID" value="QEK12729.1"/>
    <property type="molecule type" value="Genomic_DNA"/>
</dbReference>
<evidence type="ECO:0000313" key="4">
    <source>
        <dbReference type="Proteomes" id="UP000324646"/>
    </source>
</evidence>
<accession>A0A5C0SIF3</accession>
<sequence length="255" mass="29333">MPRVRSPNRDKAFEIYKEHNGKIDLVEIAKILNCSPGTIRGWKNKDSWDKKINGTFQKKYKKNTERSKRNKGGQPGNKNAVGNSGGSAPPGNLNAIKHGAYQSLYANMLSNEEKALYEQMTATVNIDEEIRLLRLKIARLLNRDKTFFYDMFGRKHTKELSEEDRENGILACMDQLRKLIETKAAIAGDTEKLQIEKEKFEFQKYKDEIKLELEKEKLAIAKRKAGDDDEELHDDGFLDALEGATKEVWDDYEEE</sequence>
<evidence type="ECO:0000256" key="1">
    <source>
        <dbReference type="SAM" id="MobiDB-lite"/>
    </source>
</evidence>
<gene>
    <name evidence="3" type="ORF">FQB35_10515</name>
</gene>
<feature type="domain" description="PBSX phage terminase small subunit-like N-terminal" evidence="2">
    <location>
        <begin position="1"/>
        <end position="60"/>
    </location>
</feature>
<proteinExistence type="predicted"/>
<evidence type="ECO:0000259" key="2">
    <source>
        <dbReference type="Pfam" id="PF10668"/>
    </source>
</evidence>
<dbReference type="InterPro" id="IPR018925">
    <property type="entry name" value="XtmA-like_N"/>
</dbReference>
<dbReference type="Pfam" id="PF10668">
    <property type="entry name" value="Phage_terminase"/>
    <property type="match status" value="1"/>
</dbReference>
<dbReference type="OrthoDB" id="9768556at2"/>
<keyword evidence="4" id="KW-1185">Reference proteome</keyword>
<organism evidence="3 4">
    <name type="scientific">Crassaminicella thermophila</name>
    <dbReference type="NCBI Taxonomy" id="2599308"/>
    <lineage>
        <taxon>Bacteria</taxon>
        <taxon>Bacillati</taxon>
        <taxon>Bacillota</taxon>
        <taxon>Clostridia</taxon>
        <taxon>Eubacteriales</taxon>
        <taxon>Clostridiaceae</taxon>
        <taxon>Crassaminicella</taxon>
    </lineage>
</organism>
<dbReference type="AlphaFoldDB" id="A0A5C0SIF3"/>
<dbReference type="KEGG" id="crs:FQB35_10515"/>